<keyword evidence="4" id="KW-1185">Reference proteome</keyword>
<comment type="caution">
    <text evidence="3">The sequence shown here is derived from an EMBL/GenBank/DDBJ whole genome shotgun (WGS) entry which is preliminary data.</text>
</comment>
<reference evidence="3" key="1">
    <citation type="journal article" date="2014" name="Int. J. Syst. Evol. Microbiol.">
        <title>Complete genome sequence of Corynebacterium casei LMG S-19264T (=DSM 44701T), isolated from a smear-ripened cheese.</title>
        <authorList>
            <consortium name="US DOE Joint Genome Institute (JGI-PGF)"/>
            <person name="Walter F."/>
            <person name="Albersmeier A."/>
            <person name="Kalinowski J."/>
            <person name="Ruckert C."/>
        </authorList>
    </citation>
    <scope>NUCLEOTIDE SEQUENCE</scope>
    <source>
        <strain evidence="3">JCM 4346</strain>
    </source>
</reference>
<dbReference type="NCBIfam" id="NF038080">
    <property type="entry name" value="PG_bind_siph"/>
    <property type="match status" value="1"/>
</dbReference>
<dbReference type="GO" id="GO:0009253">
    <property type="term" value="P:peptidoglycan catabolic process"/>
    <property type="evidence" value="ECO:0007669"/>
    <property type="project" value="InterPro"/>
</dbReference>
<gene>
    <name evidence="3" type="ORF">GCM10010251_22920</name>
</gene>
<protein>
    <recommendedName>
        <fullName evidence="2">N-acetylmuramoyl-L-alanine amidase domain-containing protein</fullName>
    </recommendedName>
</protein>
<evidence type="ECO:0000259" key="2">
    <source>
        <dbReference type="SMART" id="SM00644"/>
    </source>
</evidence>
<evidence type="ECO:0000313" key="4">
    <source>
        <dbReference type="Proteomes" id="UP000658320"/>
    </source>
</evidence>
<dbReference type="SUPFAM" id="SSF55846">
    <property type="entry name" value="N-acetylmuramoyl-L-alanine amidase-like"/>
    <property type="match status" value="1"/>
</dbReference>
<evidence type="ECO:0000313" key="3">
    <source>
        <dbReference type="EMBL" id="GGR06570.1"/>
    </source>
</evidence>
<dbReference type="CDD" id="cd06583">
    <property type="entry name" value="PGRP"/>
    <property type="match status" value="1"/>
</dbReference>
<proteinExistence type="predicted"/>
<evidence type="ECO:0000256" key="1">
    <source>
        <dbReference type="SAM" id="MobiDB-lite"/>
    </source>
</evidence>
<accession>A0A918C582</accession>
<dbReference type="AlphaFoldDB" id="A0A918C582"/>
<dbReference type="InterPro" id="IPR036505">
    <property type="entry name" value="Amidase/PGRP_sf"/>
</dbReference>
<feature type="domain" description="N-acetylmuramoyl-L-alanine amidase" evidence="2">
    <location>
        <begin position="40"/>
        <end position="193"/>
    </location>
</feature>
<feature type="region of interest" description="Disordered" evidence="1">
    <location>
        <begin position="209"/>
        <end position="231"/>
    </location>
</feature>
<dbReference type="InterPro" id="IPR047763">
    <property type="entry name" value="PG_bind_dom_phiBT1-type"/>
</dbReference>
<dbReference type="EMBL" id="BMSX01000004">
    <property type="protein sequence ID" value="GGR06570.1"/>
    <property type="molecule type" value="Genomic_DNA"/>
</dbReference>
<sequence>MEAHGGAGRKRPDVAKPLSADQFLAVLKRSGVRVVEHGNWRTHNRNHKGAWGPVHGVMVHHTGPHATESAMVELCRTGYTSLPGPLCHGVIDRSGTVHLVGYGRANHAGSGDDDVLEAVIAEKPLTPDNEANTDGNSHFYGFECINTGGGQTWPEVQLDAMHKVSAALCQAHGWSERSVIGHKEWQPGKPDPAGISMDGFRTAVAKYLDGKPPSSTPPTENKPEYAPFPGSDYFRTGRRSALITAMGKRLVAEGCGRYSRGPGPSWTEADRRSYAAWQRKLGYSGDDADGIPGPTSWAKLRVPRP</sequence>
<reference evidence="3" key="2">
    <citation type="submission" date="2020-09" db="EMBL/GenBank/DDBJ databases">
        <authorList>
            <person name="Sun Q."/>
            <person name="Ohkuma M."/>
        </authorList>
    </citation>
    <scope>NUCLEOTIDE SEQUENCE</scope>
    <source>
        <strain evidence="3">JCM 4346</strain>
    </source>
</reference>
<dbReference type="Gene3D" id="3.40.80.10">
    <property type="entry name" value="Peptidoglycan recognition protein-like"/>
    <property type="match status" value="1"/>
</dbReference>
<feature type="region of interest" description="Disordered" evidence="1">
    <location>
        <begin position="282"/>
        <end position="305"/>
    </location>
</feature>
<dbReference type="InterPro" id="IPR002502">
    <property type="entry name" value="Amidase_domain"/>
</dbReference>
<dbReference type="Proteomes" id="UP000658320">
    <property type="component" value="Unassembled WGS sequence"/>
</dbReference>
<dbReference type="GO" id="GO:0008745">
    <property type="term" value="F:N-acetylmuramoyl-L-alanine amidase activity"/>
    <property type="evidence" value="ECO:0007669"/>
    <property type="project" value="InterPro"/>
</dbReference>
<name>A0A918C582_9ACTN</name>
<organism evidence="3 4">
    <name type="scientific">Streptomyces aurantiogriseus</name>
    <dbReference type="NCBI Taxonomy" id="66870"/>
    <lineage>
        <taxon>Bacteria</taxon>
        <taxon>Bacillati</taxon>
        <taxon>Actinomycetota</taxon>
        <taxon>Actinomycetes</taxon>
        <taxon>Kitasatosporales</taxon>
        <taxon>Streptomycetaceae</taxon>
        <taxon>Streptomyces</taxon>
    </lineage>
</organism>
<dbReference type="Pfam" id="PF01510">
    <property type="entry name" value="Amidase_2"/>
    <property type="match status" value="1"/>
</dbReference>
<dbReference type="SMART" id="SM00644">
    <property type="entry name" value="Ami_2"/>
    <property type="match status" value="1"/>
</dbReference>